<dbReference type="EMBL" id="LAZR01025581">
    <property type="protein sequence ID" value="KKL71481.1"/>
    <property type="molecule type" value="Genomic_DNA"/>
</dbReference>
<gene>
    <name evidence="1" type="ORF">LCGC14_2094460</name>
</gene>
<evidence type="ECO:0000313" key="1">
    <source>
        <dbReference type="EMBL" id="KKL71481.1"/>
    </source>
</evidence>
<comment type="caution">
    <text evidence="1">The sequence shown here is derived from an EMBL/GenBank/DDBJ whole genome shotgun (WGS) entry which is preliminary data.</text>
</comment>
<dbReference type="AlphaFoldDB" id="A0A0F9EZ36"/>
<protein>
    <submittedName>
        <fullName evidence="1">Uncharacterized protein</fullName>
    </submittedName>
</protein>
<accession>A0A0F9EZ36</accession>
<reference evidence="1" key="1">
    <citation type="journal article" date="2015" name="Nature">
        <title>Complex archaea that bridge the gap between prokaryotes and eukaryotes.</title>
        <authorList>
            <person name="Spang A."/>
            <person name="Saw J.H."/>
            <person name="Jorgensen S.L."/>
            <person name="Zaremba-Niedzwiedzka K."/>
            <person name="Martijn J."/>
            <person name="Lind A.E."/>
            <person name="van Eijk R."/>
            <person name="Schleper C."/>
            <person name="Guy L."/>
            <person name="Ettema T.J."/>
        </authorList>
    </citation>
    <scope>NUCLEOTIDE SEQUENCE</scope>
</reference>
<name>A0A0F9EZ36_9ZZZZ</name>
<organism evidence="1">
    <name type="scientific">marine sediment metagenome</name>
    <dbReference type="NCBI Taxonomy" id="412755"/>
    <lineage>
        <taxon>unclassified sequences</taxon>
        <taxon>metagenomes</taxon>
        <taxon>ecological metagenomes</taxon>
    </lineage>
</organism>
<sequence length="102" mass="12089">MSLTELGFEEENKELRNKLSKAEDYQAKCLDIIEIYGKLVIEFRATVKELKEKLKRNGYQQIWHRCKNGDVRPYPQVLCSRCLPSEDDRNFNPYHALKRGIK</sequence>
<proteinExistence type="predicted"/>